<dbReference type="GO" id="GO:0009617">
    <property type="term" value="P:response to bacterium"/>
    <property type="evidence" value="ECO:0007669"/>
    <property type="project" value="UniProtKB-ARBA"/>
</dbReference>
<dbReference type="EMBL" id="DS469855">
    <property type="protein sequence ID" value="EDO32028.1"/>
    <property type="molecule type" value="Genomic_DNA"/>
</dbReference>
<evidence type="ECO:0000256" key="8">
    <source>
        <dbReference type="ARBA" id="ARBA00052736"/>
    </source>
</evidence>
<dbReference type="Proteomes" id="UP000001593">
    <property type="component" value="Unassembled WGS sequence"/>
</dbReference>
<dbReference type="InterPro" id="IPR043129">
    <property type="entry name" value="ATPase_NBD"/>
</dbReference>
<dbReference type="STRING" id="45351.A7SWA4"/>
<organism evidence="14 15">
    <name type="scientific">Nematostella vectensis</name>
    <name type="common">Starlet sea anemone</name>
    <dbReference type="NCBI Taxonomy" id="45351"/>
    <lineage>
        <taxon>Eukaryota</taxon>
        <taxon>Metazoa</taxon>
        <taxon>Cnidaria</taxon>
        <taxon>Anthozoa</taxon>
        <taxon>Hexacorallia</taxon>
        <taxon>Actiniaria</taxon>
        <taxon>Edwardsiidae</taxon>
        <taxon>Nematostella</taxon>
    </lineage>
</organism>
<keyword evidence="7" id="KW-0067">ATP-binding</keyword>
<dbReference type="GO" id="GO:1901701">
    <property type="term" value="P:cellular response to oxygen-containing compound"/>
    <property type="evidence" value="ECO:0007669"/>
    <property type="project" value="UniProtKB-ARBA"/>
</dbReference>
<dbReference type="Pfam" id="PF00370">
    <property type="entry name" value="FGGY_N"/>
    <property type="match status" value="1"/>
</dbReference>
<dbReference type="CDD" id="cd07777">
    <property type="entry name" value="ASKHA_NBD_FGGY_SHK"/>
    <property type="match status" value="1"/>
</dbReference>
<dbReference type="PhylomeDB" id="A7SWA4"/>
<dbReference type="HOGENOM" id="CLU_021676_1_1_1"/>
<evidence type="ECO:0000256" key="9">
    <source>
        <dbReference type="ARBA" id="ARBA00057196"/>
    </source>
</evidence>
<dbReference type="eggNOG" id="KOG2517">
    <property type="taxonomic scope" value="Eukaryota"/>
</dbReference>
<dbReference type="Gene3D" id="3.30.420.40">
    <property type="match status" value="2"/>
</dbReference>
<dbReference type="FunFam" id="3.30.420.40:FF:000111">
    <property type="entry name" value="Sedoheptulokinase"/>
    <property type="match status" value="1"/>
</dbReference>
<comment type="similarity">
    <text evidence="2">Belongs to the FGGY kinase family.</text>
</comment>
<dbReference type="GO" id="GO:0006091">
    <property type="term" value="P:generation of precursor metabolites and energy"/>
    <property type="evidence" value="ECO:0007669"/>
    <property type="project" value="UniProtKB-ARBA"/>
</dbReference>
<dbReference type="PANTHER" id="PTHR10196">
    <property type="entry name" value="SUGAR KINASE"/>
    <property type="match status" value="1"/>
</dbReference>
<evidence type="ECO:0000313" key="15">
    <source>
        <dbReference type="Proteomes" id="UP000001593"/>
    </source>
</evidence>
<dbReference type="InterPro" id="IPR018484">
    <property type="entry name" value="FGGY_N"/>
</dbReference>
<evidence type="ECO:0000256" key="10">
    <source>
        <dbReference type="ARBA" id="ARBA00066341"/>
    </source>
</evidence>
<evidence type="ECO:0000256" key="4">
    <source>
        <dbReference type="ARBA" id="ARBA00022679"/>
    </source>
</evidence>
<evidence type="ECO:0000259" key="13">
    <source>
        <dbReference type="Pfam" id="PF00370"/>
    </source>
</evidence>
<feature type="domain" description="Carbohydrate kinase FGGY N-terminal" evidence="13">
    <location>
        <begin position="7"/>
        <end position="257"/>
    </location>
</feature>
<dbReference type="SUPFAM" id="SSF53067">
    <property type="entry name" value="Actin-like ATPase domain"/>
    <property type="match status" value="2"/>
</dbReference>
<keyword evidence="3" id="KW-0963">Cytoplasm</keyword>
<reference evidence="14 15" key="1">
    <citation type="journal article" date="2007" name="Science">
        <title>Sea anemone genome reveals ancestral eumetazoan gene repertoire and genomic organization.</title>
        <authorList>
            <person name="Putnam N.H."/>
            <person name="Srivastava M."/>
            <person name="Hellsten U."/>
            <person name="Dirks B."/>
            <person name="Chapman J."/>
            <person name="Salamov A."/>
            <person name="Terry A."/>
            <person name="Shapiro H."/>
            <person name="Lindquist E."/>
            <person name="Kapitonov V.V."/>
            <person name="Jurka J."/>
            <person name="Genikhovich G."/>
            <person name="Grigoriev I.V."/>
            <person name="Lucas S.M."/>
            <person name="Steele R.E."/>
            <person name="Finnerty J.R."/>
            <person name="Technau U."/>
            <person name="Martindale M.Q."/>
            <person name="Rokhsar D.S."/>
        </authorList>
    </citation>
    <scope>NUCLEOTIDE SEQUENCE [LARGE SCALE GENOMIC DNA]</scope>
    <source>
        <strain evidence="15">CH2 X CH6</strain>
    </source>
</reference>
<evidence type="ECO:0000313" key="14">
    <source>
        <dbReference type="EMBL" id="EDO32028.1"/>
    </source>
</evidence>
<gene>
    <name evidence="14" type="ORF">NEMVEDRAFT_v1g134992</name>
</gene>
<evidence type="ECO:0000256" key="2">
    <source>
        <dbReference type="ARBA" id="ARBA00009156"/>
    </source>
</evidence>
<comment type="subcellular location">
    <subcellularLocation>
        <location evidence="1">Cytoplasm</location>
    </subcellularLocation>
</comment>
<dbReference type="GO" id="GO:0005975">
    <property type="term" value="P:carbohydrate metabolic process"/>
    <property type="evidence" value="ECO:0007669"/>
    <property type="project" value="InterPro"/>
</dbReference>
<dbReference type="EC" id="2.7.1.14" evidence="10"/>
<keyword evidence="6" id="KW-0418">Kinase</keyword>
<dbReference type="KEGG" id="nve:5502998"/>
<evidence type="ECO:0000256" key="7">
    <source>
        <dbReference type="ARBA" id="ARBA00022840"/>
    </source>
</evidence>
<proteinExistence type="inferred from homology"/>
<accession>A7SWA4</accession>
<protein>
    <recommendedName>
        <fullName evidence="11">Sedoheptulokinase</fullName>
        <ecNumber evidence="10">2.7.1.14</ecNumber>
    </recommendedName>
    <alternativeName>
        <fullName evidence="12">Carbohydrate kinase-like protein</fullName>
    </alternativeName>
</protein>
<dbReference type="PANTHER" id="PTHR10196:SF67">
    <property type="entry name" value="SEDOHEPTULOKINASE"/>
    <property type="match status" value="1"/>
</dbReference>
<dbReference type="GO" id="GO:0006163">
    <property type="term" value="P:purine nucleotide metabolic process"/>
    <property type="evidence" value="ECO:0007669"/>
    <property type="project" value="UniProtKB-ARBA"/>
</dbReference>
<keyword evidence="15" id="KW-1185">Reference proteome</keyword>
<dbReference type="InParanoid" id="A7SWA4"/>
<evidence type="ECO:0000256" key="6">
    <source>
        <dbReference type="ARBA" id="ARBA00022777"/>
    </source>
</evidence>
<dbReference type="AlphaFoldDB" id="A7SWA4"/>
<dbReference type="OMA" id="TWQDTRC"/>
<name>A7SWA4_NEMVE</name>
<dbReference type="GO" id="GO:0071396">
    <property type="term" value="P:cellular response to lipid"/>
    <property type="evidence" value="ECO:0007669"/>
    <property type="project" value="UniProtKB-ARBA"/>
</dbReference>
<keyword evidence="5" id="KW-0547">Nucleotide-binding</keyword>
<evidence type="ECO:0000256" key="3">
    <source>
        <dbReference type="ARBA" id="ARBA00022490"/>
    </source>
</evidence>
<dbReference type="GO" id="GO:0005524">
    <property type="term" value="F:ATP binding"/>
    <property type="evidence" value="ECO:0007669"/>
    <property type="project" value="UniProtKB-KW"/>
</dbReference>
<evidence type="ECO:0000256" key="11">
    <source>
        <dbReference type="ARBA" id="ARBA00069425"/>
    </source>
</evidence>
<evidence type="ECO:0000256" key="12">
    <source>
        <dbReference type="ARBA" id="ARBA00076706"/>
    </source>
</evidence>
<evidence type="ECO:0000256" key="5">
    <source>
        <dbReference type="ARBA" id="ARBA00022741"/>
    </source>
</evidence>
<dbReference type="GO" id="GO:0050277">
    <property type="term" value="F:sedoheptulokinase activity"/>
    <property type="evidence" value="ECO:0000318"/>
    <property type="project" value="GO_Central"/>
</dbReference>
<dbReference type="GO" id="GO:0005829">
    <property type="term" value="C:cytosol"/>
    <property type="evidence" value="ECO:0000318"/>
    <property type="project" value="GO_Central"/>
</dbReference>
<keyword evidence="4" id="KW-0808">Transferase</keyword>
<dbReference type="OrthoDB" id="10264182at2759"/>
<sequence length="469" mass="51997">MAAKTKYVLGIDLGTSSIKATLLEIKSKWSHARYSEQTSASIQSENHNFAIQDPDKILKTLERVLFKFERKDLENVTKISICGQMHGCMFWKKDYLFTLLQTRGKDDGIHLDKESVSSLITWEDRRCTDGFLSSLPNPSTNIPISTGYGCASIFWLTRNKPGFLDKFDCSGTVMDFVVSMFCCSLRCGIMSSHNAVSWGYYDNLNKRWELESLQAAEFPVHLLPNVYEPGTIVGLLFTDYCGIPKGTPVGAALGDFHCSMYACQQNKTDAVLNIGTSSQFAILAPVNHQLSVDENESCEAWQMWPYFKGDQVMVAASLHGGNVITHFAETVKSWMEELKIQEIPNTETIYKNLLASADSMTTLAIRPTIWGERHSTNLTGMVSNILSGNTSLGDITAAICQGMLANLHEMLPGERSRRCGVKRIVGTGRALVQNDLMQELVKQVWGLPLVLCKENDASLGAALAVLECN</sequence>
<dbReference type="GO" id="GO:0046496">
    <property type="term" value="P:nicotinamide nucleotide metabolic process"/>
    <property type="evidence" value="ECO:0007669"/>
    <property type="project" value="UniProtKB-ARBA"/>
</dbReference>
<comment type="catalytic activity">
    <reaction evidence="8">
        <text>sedoheptulose + ATP = D-sedoheptulose 7-phosphate + ADP + H(+)</text>
        <dbReference type="Rhea" id="RHEA:23844"/>
        <dbReference type="ChEBI" id="CHEBI:15378"/>
        <dbReference type="ChEBI" id="CHEBI:16802"/>
        <dbReference type="ChEBI" id="CHEBI:30616"/>
        <dbReference type="ChEBI" id="CHEBI:57483"/>
        <dbReference type="ChEBI" id="CHEBI:456216"/>
        <dbReference type="EC" id="2.7.1.14"/>
    </reaction>
</comment>
<dbReference type="FunFam" id="3.30.420.40:FF:000132">
    <property type="entry name" value="Sedoheptulokinase"/>
    <property type="match status" value="1"/>
</dbReference>
<evidence type="ECO:0000256" key="1">
    <source>
        <dbReference type="ARBA" id="ARBA00004496"/>
    </source>
</evidence>
<comment type="function">
    <text evidence="9">Acts as a modulator of macrophage activation through control of glucose metabolism.</text>
</comment>
<dbReference type="GO" id="GO:1901135">
    <property type="term" value="P:carbohydrate derivative metabolic process"/>
    <property type="evidence" value="ECO:0007669"/>
    <property type="project" value="UniProtKB-ARBA"/>
</dbReference>